<evidence type="ECO:0000313" key="2">
    <source>
        <dbReference type="Proteomes" id="UP000094336"/>
    </source>
</evidence>
<accession>A0A1E3QU10</accession>
<dbReference type="GeneID" id="30148227"/>
<gene>
    <name evidence="1" type="ORF">BABINDRAFT_165875</name>
</gene>
<protein>
    <submittedName>
        <fullName evidence="1">Uncharacterized protein</fullName>
    </submittedName>
</protein>
<dbReference type="AlphaFoldDB" id="A0A1E3QU10"/>
<keyword evidence="2" id="KW-1185">Reference proteome</keyword>
<name>A0A1E3QU10_9ASCO</name>
<dbReference type="EMBL" id="KV454428">
    <property type="protein sequence ID" value="ODQ81173.1"/>
    <property type="molecule type" value="Genomic_DNA"/>
</dbReference>
<organism evidence="1 2">
    <name type="scientific">Babjeviella inositovora NRRL Y-12698</name>
    <dbReference type="NCBI Taxonomy" id="984486"/>
    <lineage>
        <taxon>Eukaryota</taxon>
        <taxon>Fungi</taxon>
        <taxon>Dikarya</taxon>
        <taxon>Ascomycota</taxon>
        <taxon>Saccharomycotina</taxon>
        <taxon>Pichiomycetes</taxon>
        <taxon>Serinales incertae sedis</taxon>
        <taxon>Babjeviella</taxon>
    </lineage>
</organism>
<proteinExistence type="predicted"/>
<reference evidence="2" key="1">
    <citation type="submission" date="2016-05" db="EMBL/GenBank/DDBJ databases">
        <title>Comparative genomics of biotechnologically important yeasts.</title>
        <authorList>
            <consortium name="DOE Joint Genome Institute"/>
            <person name="Riley R."/>
            <person name="Haridas S."/>
            <person name="Wolfe K.H."/>
            <person name="Lopes M.R."/>
            <person name="Hittinger C.T."/>
            <person name="Goker M."/>
            <person name="Salamov A."/>
            <person name="Wisecaver J."/>
            <person name="Long T.M."/>
            <person name="Aerts A.L."/>
            <person name="Barry K."/>
            <person name="Choi C."/>
            <person name="Clum A."/>
            <person name="Coughlan A.Y."/>
            <person name="Deshpande S."/>
            <person name="Douglass A.P."/>
            <person name="Hanson S.J."/>
            <person name="Klenk H.-P."/>
            <person name="Labutti K."/>
            <person name="Lapidus A."/>
            <person name="Lindquist E."/>
            <person name="Lipzen A."/>
            <person name="Meier-Kolthoff J.P."/>
            <person name="Ohm R.A."/>
            <person name="Otillar R.P."/>
            <person name="Pangilinan J."/>
            <person name="Peng Y."/>
            <person name="Rokas A."/>
            <person name="Rosa C.A."/>
            <person name="Scheuner C."/>
            <person name="Sibirny A.A."/>
            <person name="Slot J.C."/>
            <person name="Stielow J.B."/>
            <person name="Sun H."/>
            <person name="Kurtzman C.P."/>
            <person name="Blackwell M."/>
            <person name="Grigoriev I.V."/>
            <person name="Jeffries T.W."/>
        </authorList>
    </citation>
    <scope>NUCLEOTIDE SEQUENCE [LARGE SCALE GENOMIC DNA]</scope>
    <source>
        <strain evidence="2">NRRL Y-12698</strain>
    </source>
</reference>
<sequence length="121" mass="13443">MPGNMDSHKSAAAKIFQPLHSRTESLSLVIHTQSIHTVYYILNHPPIMENPDLPSPEAAQRDKFAVFKTQLALLSTGLDQLMDNHTAFVTQQTSTITKTGQEISTIKKALEMGLLLKESEK</sequence>
<dbReference type="RefSeq" id="XP_018986501.1">
    <property type="nucleotide sequence ID" value="XM_019130374.1"/>
</dbReference>
<evidence type="ECO:0000313" key="1">
    <source>
        <dbReference type="EMBL" id="ODQ81173.1"/>
    </source>
</evidence>
<dbReference type="Proteomes" id="UP000094336">
    <property type="component" value="Unassembled WGS sequence"/>
</dbReference>